<dbReference type="EMBL" id="JACIGY010000002">
    <property type="protein sequence ID" value="MBB4411498.1"/>
    <property type="molecule type" value="Genomic_DNA"/>
</dbReference>
<proteinExistence type="predicted"/>
<dbReference type="Proteomes" id="UP000524535">
    <property type="component" value="Unassembled WGS sequence"/>
</dbReference>
<comment type="caution">
    <text evidence="3">The sequence shown here is derived from an EMBL/GenBank/DDBJ whole genome shotgun (WGS) entry which is preliminary data.</text>
</comment>
<evidence type="ECO:0000313" key="4">
    <source>
        <dbReference type="Proteomes" id="UP000520770"/>
    </source>
</evidence>
<dbReference type="EMBL" id="JACIHM010000002">
    <property type="protein sequence ID" value="MBB4446188.1"/>
    <property type="molecule type" value="Genomic_DNA"/>
</dbReference>
<dbReference type="EMBL" id="JACIGW010000002">
    <property type="protein sequence ID" value="MBB4348262.1"/>
    <property type="molecule type" value="Genomic_DNA"/>
</dbReference>
<keyword evidence="5" id="KW-1185">Reference proteome</keyword>
<evidence type="ECO:0000313" key="1">
    <source>
        <dbReference type="EMBL" id="MBB4348262.1"/>
    </source>
</evidence>
<dbReference type="AlphaFoldDB" id="A0A7W6UXK1"/>
<evidence type="ECO:0000313" key="6">
    <source>
        <dbReference type="Proteomes" id="UP000576087"/>
    </source>
</evidence>
<dbReference type="Proteomes" id="UP000576087">
    <property type="component" value="Unassembled WGS sequence"/>
</dbReference>
<name>A0A7W6UXK1_9HYPH</name>
<protein>
    <submittedName>
        <fullName evidence="3">Uncharacterized protein</fullName>
    </submittedName>
</protein>
<evidence type="ECO:0000313" key="3">
    <source>
        <dbReference type="EMBL" id="MBB4446188.1"/>
    </source>
</evidence>
<reference evidence="4 5" key="1">
    <citation type="submission" date="2020-08" db="EMBL/GenBank/DDBJ databases">
        <title>Genomic Encyclopedia of Type Strains, Phase IV (KMG-V): Genome sequencing to study the core and pangenomes of soil and plant-associated prokaryotes.</title>
        <authorList>
            <person name="Whitman W."/>
        </authorList>
    </citation>
    <scope>NUCLEOTIDE SEQUENCE [LARGE SCALE GENOMIC DNA]</scope>
    <source>
        <strain evidence="2 5">SEMIA 444</strain>
        <strain evidence="1 4">SEMIA 448</strain>
        <strain evidence="3 6">SEMIA 452</strain>
    </source>
</reference>
<organism evidence="3 6">
    <name type="scientific">Aliirhizobium cellulosilyticum</name>
    <dbReference type="NCBI Taxonomy" id="393664"/>
    <lineage>
        <taxon>Bacteria</taxon>
        <taxon>Pseudomonadati</taxon>
        <taxon>Pseudomonadota</taxon>
        <taxon>Alphaproteobacteria</taxon>
        <taxon>Hyphomicrobiales</taxon>
        <taxon>Rhizobiaceae</taxon>
        <taxon>Aliirhizobium</taxon>
    </lineage>
</organism>
<dbReference type="RefSeq" id="WP_183684988.1">
    <property type="nucleotide sequence ID" value="NZ_JACIGW010000002.1"/>
</dbReference>
<sequence length="86" mass="9078">MKIDSGLSGYQYPNRTVEVERTAEEAPQAAAVSSTRFADALTGSSTQLSSSLASALWTMDAEDAGPSFSAAAAPQAWVQNLYQEFA</sequence>
<accession>A0A7W6UXK1</accession>
<dbReference type="Proteomes" id="UP000520770">
    <property type="component" value="Unassembled WGS sequence"/>
</dbReference>
<gene>
    <name evidence="2" type="ORF">GGE31_002003</name>
    <name evidence="1" type="ORF">GGE33_002004</name>
    <name evidence="3" type="ORF">GGE35_002004</name>
</gene>
<evidence type="ECO:0000313" key="2">
    <source>
        <dbReference type="EMBL" id="MBB4411498.1"/>
    </source>
</evidence>
<evidence type="ECO:0000313" key="5">
    <source>
        <dbReference type="Proteomes" id="UP000524535"/>
    </source>
</evidence>